<accession>E8RUI4</accession>
<dbReference type="AlphaFoldDB" id="E8RUI4"/>
<keyword evidence="2" id="KW-1185">Reference proteome</keyword>
<dbReference type="EMBL" id="CP002396">
    <property type="protein sequence ID" value="ADU14072.1"/>
    <property type="molecule type" value="Genomic_DNA"/>
</dbReference>
<dbReference type="SUPFAM" id="SSF46785">
    <property type="entry name" value="Winged helix' DNA-binding domain"/>
    <property type="match status" value="1"/>
</dbReference>
<dbReference type="InterPro" id="IPR036388">
    <property type="entry name" value="WH-like_DNA-bd_sf"/>
</dbReference>
<dbReference type="Gene3D" id="1.10.10.10">
    <property type="entry name" value="Winged helix-like DNA-binding domain superfamily/Winged helix DNA-binding domain"/>
    <property type="match status" value="1"/>
</dbReference>
<dbReference type="eggNOG" id="COG1695">
    <property type="taxonomic scope" value="Bacteria"/>
</dbReference>
<protein>
    <submittedName>
        <fullName evidence="1">Transcriptional regulator PadR family protein</fullName>
    </submittedName>
</protein>
<dbReference type="KEGG" id="aex:Astex_2420"/>
<dbReference type="HOGENOM" id="CLU_1599758_0_0_5"/>
<dbReference type="OrthoDB" id="3186544at2"/>
<dbReference type="RefSeq" id="WP_013479899.1">
    <property type="nucleotide sequence ID" value="NC_014817.1"/>
</dbReference>
<dbReference type="Proteomes" id="UP000001492">
    <property type="component" value="Chromosome 2"/>
</dbReference>
<evidence type="ECO:0000313" key="1">
    <source>
        <dbReference type="EMBL" id="ADU14072.1"/>
    </source>
</evidence>
<reference evidence="2" key="1">
    <citation type="submission" date="2010-12" db="EMBL/GenBank/DDBJ databases">
        <title>Complete sequence of chromosome 2 of Asticcacaulis excentricus CB 48.</title>
        <authorList>
            <consortium name="US DOE Joint Genome Institute"/>
            <person name="Lucas S."/>
            <person name="Copeland A."/>
            <person name="Lapidus A."/>
            <person name="Cheng J.-F."/>
            <person name="Bruce D."/>
            <person name="Goodwin L."/>
            <person name="Pitluck S."/>
            <person name="Teshima H."/>
            <person name="Davenport K."/>
            <person name="Detter J.C."/>
            <person name="Han C."/>
            <person name="Tapia R."/>
            <person name="Land M."/>
            <person name="Hauser L."/>
            <person name="Jeffries C."/>
            <person name="Kyrpides N."/>
            <person name="Ivanova N."/>
            <person name="Ovchinnikova G."/>
            <person name="Brun Y.V."/>
            <person name="Woyke T."/>
        </authorList>
    </citation>
    <scope>NUCLEOTIDE SEQUENCE [LARGE SCALE GENOMIC DNA]</scope>
    <source>
        <strain evidence="2">ATCC 15261 / DSM 4724 / KCTC 12464 / NCIMB 9791 / VKM B-1370 / CB 48</strain>
    </source>
</reference>
<sequence>MNILQESLTELEGAILSEIHHRAARTAFKVRMAFQDSRSLEWRGSAGAVYPAIRRLTERGLIMSEPTGSGRRTSLLSLTALGITRLENWICDLPRASSVGLDPFRLRAGMWSQLTRARREEALPRLRQTIEDEIQSMETYMQTLDPVERPRIELAIELNLTRLRWLDKHEHTVP</sequence>
<organism evidence="1 2">
    <name type="scientific">Asticcacaulis excentricus (strain ATCC 15261 / DSM 4724 / KCTC 12464 / NCIMB 9791 / VKM B-1370 / CB 48)</name>
    <dbReference type="NCBI Taxonomy" id="573065"/>
    <lineage>
        <taxon>Bacteria</taxon>
        <taxon>Pseudomonadati</taxon>
        <taxon>Pseudomonadota</taxon>
        <taxon>Alphaproteobacteria</taxon>
        <taxon>Caulobacterales</taxon>
        <taxon>Caulobacteraceae</taxon>
        <taxon>Asticcacaulis</taxon>
    </lineage>
</organism>
<gene>
    <name evidence="1" type="ordered locus">Astex_2420</name>
</gene>
<proteinExistence type="predicted"/>
<evidence type="ECO:0000313" key="2">
    <source>
        <dbReference type="Proteomes" id="UP000001492"/>
    </source>
</evidence>
<name>E8RUI4_ASTEC</name>
<dbReference type="InterPro" id="IPR036390">
    <property type="entry name" value="WH_DNA-bd_sf"/>
</dbReference>